<dbReference type="AlphaFoldDB" id="A0A101RSR4"/>
<evidence type="ECO:0000313" key="3">
    <source>
        <dbReference type="Proteomes" id="UP000054375"/>
    </source>
</evidence>
<feature type="region of interest" description="Disordered" evidence="1">
    <location>
        <begin position="1"/>
        <end position="25"/>
    </location>
</feature>
<gene>
    <name evidence="2" type="ORF">AQJ54_33615</name>
</gene>
<organism evidence="2 3">
    <name type="scientific">Streptomyces griseorubiginosus</name>
    <dbReference type="NCBI Taxonomy" id="67304"/>
    <lineage>
        <taxon>Bacteria</taxon>
        <taxon>Bacillati</taxon>
        <taxon>Actinomycetota</taxon>
        <taxon>Actinomycetes</taxon>
        <taxon>Kitasatosporales</taxon>
        <taxon>Streptomycetaceae</taxon>
        <taxon>Streptomyces</taxon>
    </lineage>
</organism>
<evidence type="ECO:0008006" key="4">
    <source>
        <dbReference type="Google" id="ProtNLM"/>
    </source>
</evidence>
<keyword evidence="3" id="KW-1185">Reference proteome</keyword>
<dbReference type="EMBL" id="LMWV01000028">
    <property type="protein sequence ID" value="KUN61083.1"/>
    <property type="molecule type" value="Genomic_DNA"/>
</dbReference>
<protein>
    <recommendedName>
        <fullName evidence="4">DDE superfamily endonuclease</fullName>
    </recommendedName>
</protein>
<sequence length="124" mass="13227">MIRNDQVAAASPVKTDPRSGKHKYRGGNVQVIAAPGRLAPVGLPVRPGCGHDITCARAHGLAAVLGIPTLTDPGYENTGVHQGLTGLPEVSAQDRKQKPICQDFEGRSPRPIRLMALTRFSTRI</sequence>
<proteinExistence type="predicted"/>
<reference evidence="2 3" key="1">
    <citation type="submission" date="2015-10" db="EMBL/GenBank/DDBJ databases">
        <title>Draft genome sequence of Streptomyces griseorubiginosus DSM 40469, type strain for the species Streptomyces griseorubiginosus.</title>
        <authorList>
            <person name="Ruckert C."/>
            <person name="Winkler A."/>
            <person name="Kalinowski J."/>
            <person name="Kampfer P."/>
            <person name="Glaeser S."/>
        </authorList>
    </citation>
    <scope>NUCLEOTIDE SEQUENCE [LARGE SCALE GENOMIC DNA]</scope>
    <source>
        <strain evidence="2 3">DSM 40469</strain>
    </source>
</reference>
<comment type="caution">
    <text evidence="2">The sequence shown here is derived from an EMBL/GenBank/DDBJ whole genome shotgun (WGS) entry which is preliminary data.</text>
</comment>
<dbReference type="Proteomes" id="UP000054375">
    <property type="component" value="Unassembled WGS sequence"/>
</dbReference>
<evidence type="ECO:0000313" key="2">
    <source>
        <dbReference type="EMBL" id="KUN61083.1"/>
    </source>
</evidence>
<name>A0A101RSR4_9ACTN</name>
<accession>A0A101RSR4</accession>
<evidence type="ECO:0000256" key="1">
    <source>
        <dbReference type="SAM" id="MobiDB-lite"/>
    </source>
</evidence>